<feature type="chain" id="PRO_5040378150" description="Secreted protein" evidence="1">
    <location>
        <begin position="18"/>
        <end position="171"/>
    </location>
</feature>
<name>A0A9P4QYF6_9PLEO</name>
<evidence type="ECO:0000313" key="3">
    <source>
        <dbReference type="Proteomes" id="UP000799444"/>
    </source>
</evidence>
<dbReference type="EMBL" id="ML996165">
    <property type="protein sequence ID" value="KAF2733191.1"/>
    <property type="molecule type" value="Genomic_DNA"/>
</dbReference>
<feature type="signal peptide" evidence="1">
    <location>
        <begin position="1"/>
        <end position="17"/>
    </location>
</feature>
<comment type="caution">
    <text evidence="2">The sequence shown here is derived from an EMBL/GenBank/DDBJ whole genome shotgun (WGS) entry which is preliminary data.</text>
</comment>
<dbReference type="AlphaFoldDB" id="A0A9P4QYF6"/>
<evidence type="ECO:0000256" key="1">
    <source>
        <dbReference type="SAM" id="SignalP"/>
    </source>
</evidence>
<evidence type="ECO:0008006" key="4">
    <source>
        <dbReference type="Google" id="ProtNLM"/>
    </source>
</evidence>
<keyword evidence="1" id="KW-0732">Signal</keyword>
<sequence length="171" mass="18748">MHARLHPLLTHTPFTLSSPCLAGLAVWLSGTCPASAPSADGSGSCERSILLWRPMPFQKRKMHQSSPVACAPHPRPSHLPISRPQCEALVAPPANSHHRNPAAWQARCPSIISHLLLCQLHVLATAYPVPTGPHFKSRRRVSAHFVLVVIAKKKKSVFRFPVISRTVPLPK</sequence>
<protein>
    <recommendedName>
        <fullName evidence="4">Secreted protein</fullName>
    </recommendedName>
</protein>
<keyword evidence="3" id="KW-1185">Reference proteome</keyword>
<dbReference type="Proteomes" id="UP000799444">
    <property type="component" value="Unassembled WGS sequence"/>
</dbReference>
<accession>A0A9P4QYF6</accession>
<reference evidence="2" key="1">
    <citation type="journal article" date="2020" name="Stud. Mycol.">
        <title>101 Dothideomycetes genomes: a test case for predicting lifestyles and emergence of pathogens.</title>
        <authorList>
            <person name="Haridas S."/>
            <person name="Albert R."/>
            <person name="Binder M."/>
            <person name="Bloem J."/>
            <person name="Labutti K."/>
            <person name="Salamov A."/>
            <person name="Andreopoulos B."/>
            <person name="Baker S."/>
            <person name="Barry K."/>
            <person name="Bills G."/>
            <person name="Bluhm B."/>
            <person name="Cannon C."/>
            <person name="Castanera R."/>
            <person name="Culley D."/>
            <person name="Daum C."/>
            <person name="Ezra D."/>
            <person name="Gonzalez J."/>
            <person name="Henrissat B."/>
            <person name="Kuo A."/>
            <person name="Liang C."/>
            <person name="Lipzen A."/>
            <person name="Lutzoni F."/>
            <person name="Magnuson J."/>
            <person name="Mondo S."/>
            <person name="Nolan M."/>
            <person name="Ohm R."/>
            <person name="Pangilinan J."/>
            <person name="Park H.-J."/>
            <person name="Ramirez L."/>
            <person name="Alfaro M."/>
            <person name="Sun H."/>
            <person name="Tritt A."/>
            <person name="Yoshinaga Y."/>
            <person name="Zwiers L.-H."/>
            <person name="Turgeon B."/>
            <person name="Goodwin S."/>
            <person name="Spatafora J."/>
            <person name="Crous P."/>
            <person name="Grigoriev I."/>
        </authorList>
    </citation>
    <scope>NUCLEOTIDE SEQUENCE</scope>
    <source>
        <strain evidence="2">CBS 125425</strain>
    </source>
</reference>
<evidence type="ECO:0000313" key="2">
    <source>
        <dbReference type="EMBL" id="KAF2733191.1"/>
    </source>
</evidence>
<gene>
    <name evidence="2" type="ORF">EJ04DRAFT_513396</name>
</gene>
<organism evidence="2 3">
    <name type="scientific">Polyplosphaeria fusca</name>
    <dbReference type="NCBI Taxonomy" id="682080"/>
    <lineage>
        <taxon>Eukaryota</taxon>
        <taxon>Fungi</taxon>
        <taxon>Dikarya</taxon>
        <taxon>Ascomycota</taxon>
        <taxon>Pezizomycotina</taxon>
        <taxon>Dothideomycetes</taxon>
        <taxon>Pleosporomycetidae</taxon>
        <taxon>Pleosporales</taxon>
        <taxon>Tetraplosphaeriaceae</taxon>
        <taxon>Polyplosphaeria</taxon>
    </lineage>
</organism>
<proteinExistence type="predicted"/>